<name>A0AA39YIR0_9PEZI</name>
<dbReference type="Gene3D" id="3.40.50.720">
    <property type="entry name" value="NAD(P)-binding Rossmann-like Domain"/>
    <property type="match status" value="1"/>
</dbReference>
<dbReference type="EMBL" id="JAULSV010000002">
    <property type="protein sequence ID" value="KAK0652272.1"/>
    <property type="molecule type" value="Genomic_DNA"/>
</dbReference>
<evidence type="ECO:0000313" key="2">
    <source>
        <dbReference type="EMBL" id="KAK0652272.1"/>
    </source>
</evidence>
<dbReference type="Proteomes" id="UP001174936">
    <property type="component" value="Unassembled WGS sequence"/>
</dbReference>
<keyword evidence="1" id="KW-0560">Oxidoreductase</keyword>
<dbReference type="InterPro" id="IPR036291">
    <property type="entry name" value="NAD(P)-bd_dom_sf"/>
</dbReference>
<dbReference type="InterPro" id="IPR002347">
    <property type="entry name" value="SDR_fam"/>
</dbReference>
<comment type="caution">
    <text evidence="2">The sequence shown here is derived from an EMBL/GenBank/DDBJ whole genome shotgun (WGS) entry which is preliminary data.</text>
</comment>
<dbReference type="SUPFAM" id="SSF51735">
    <property type="entry name" value="NAD(P)-binding Rossmann-fold domains"/>
    <property type="match status" value="1"/>
</dbReference>
<gene>
    <name evidence="2" type="ORF">B0T16DRAFT_435099</name>
</gene>
<evidence type="ECO:0000313" key="3">
    <source>
        <dbReference type="Proteomes" id="UP001174936"/>
    </source>
</evidence>
<evidence type="ECO:0000256" key="1">
    <source>
        <dbReference type="ARBA" id="ARBA00023002"/>
    </source>
</evidence>
<accession>A0AA39YIR0</accession>
<evidence type="ECO:0008006" key="4">
    <source>
        <dbReference type="Google" id="ProtNLM"/>
    </source>
</evidence>
<dbReference type="GO" id="GO:0016491">
    <property type="term" value="F:oxidoreductase activity"/>
    <property type="evidence" value="ECO:0007669"/>
    <property type="project" value="UniProtKB-KW"/>
</dbReference>
<keyword evidence="3" id="KW-1185">Reference proteome</keyword>
<sequence>MPSFPPNYFLNVVRHQFRSIPEPSTSYKDQIVIVTGANHGIGFEAARSFAQLGASKVILACRSSTKGEAAKKLIDSGLSLGPDIVEVWPLDLCSFESVKEFCRRASTLSRLDVVLANAAVLEYQLLQAPDAGGFERTIATNVISTLLMALLLLPKLRATAARHNTTSRLTFVVSDAHCMAQFEERNEPKIFDYYKSTKGTEDRYATSKLLEVFLVRELATRAKLSHPGTVFMNMANPGFCKPTTLFKTFPPWLQVSIDIFAFFFARSAQVGARTLLHAVDGGSESYGEYLESGEVSVLSPYVVSNEGVEMQQKLWGELMEILEGIEPGVTKNI</sequence>
<dbReference type="AlphaFoldDB" id="A0AA39YIR0"/>
<dbReference type="Pfam" id="PF00106">
    <property type="entry name" value="adh_short"/>
    <property type="match status" value="1"/>
</dbReference>
<protein>
    <recommendedName>
        <fullName evidence="4">NAD(P)-binding protein</fullName>
    </recommendedName>
</protein>
<proteinExistence type="predicted"/>
<dbReference type="PANTHER" id="PTHR43157:SF31">
    <property type="entry name" value="PHOSPHATIDYLINOSITOL-GLYCAN BIOSYNTHESIS CLASS F PROTEIN"/>
    <property type="match status" value="1"/>
</dbReference>
<dbReference type="PRINTS" id="PR00081">
    <property type="entry name" value="GDHRDH"/>
</dbReference>
<organism evidence="2 3">
    <name type="scientific">Cercophora newfieldiana</name>
    <dbReference type="NCBI Taxonomy" id="92897"/>
    <lineage>
        <taxon>Eukaryota</taxon>
        <taxon>Fungi</taxon>
        <taxon>Dikarya</taxon>
        <taxon>Ascomycota</taxon>
        <taxon>Pezizomycotina</taxon>
        <taxon>Sordariomycetes</taxon>
        <taxon>Sordariomycetidae</taxon>
        <taxon>Sordariales</taxon>
        <taxon>Lasiosphaeriaceae</taxon>
        <taxon>Cercophora</taxon>
    </lineage>
</organism>
<dbReference type="PANTHER" id="PTHR43157">
    <property type="entry name" value="PHOSPHATIDYLINOSITOL-GLYCAN BIOSYNTHESIS CLASS F PROTEIN-RELATED"/>
    <property type="match status" value="1"/>
</dbReference>
<reference evidence="2" key="1">
    <citation type="submission" date="2023-06" db="EMBL/GenBank/DDBJ databases">
        <title>Genome-scale phylogeny and comparative genomics of the fungal order Sordariales.</title>
        <authorList>
            <consortium name="Lawrence Berkeley National Laboratory"/>
            <person name="Hensen N."/>
            <person name="Bonometti L."/>
            <person name="Westerberg I."/>
            <person name="Brannstrom I.O."/>
            <person name="Guillou S."/>
            <person name="Cros-Aarteil S."/>
            <person name="Calhoun S."/>
            <person name="Haridas S."/>
            <person name="Kuo A."/>
            <person name="Mondo S."/>
            <person name="Pangilinan J."/>
            <person name="Riley R."/>
            <person name="Labutti K."/>
            <person name="Andreopoulos B."/>
            <person name="Lipzen A."/>
            <person name="Chen C."/>
            <person name="Yanf M."/>
            <person name="Daum C."/>
            <person name="Ng V."/>
            <person name="Clum A."/>
            <person name="Steindorff A."/>
            <person name="Ohm R."/>
            <person name="Martin F."/>
            <person name="Silar P."/>
            <person name="Natvig D."/>
            <person name="Lalanne C."/>
            <person name="Gautier V."/>
            <person name="Ament-Velasquez S.L."/>
            <person name="Kruys A."/>
            <person name="Hutchinson M.I."/>
            <person name="Powell A.J."/>
            <person name="Barry K."/>
            <person name="Miller A.N."/>
            <person name="Grigoriev I.V."/>
            <person name="Debuchy R."/>
            <person name="Gladieux P."/>
            <person name="Thoren M.H."/>
            <person name="Johannesson H."/>
        </authorList>
    </citation>
    <scope>NUCLEOTIDE SEQUENCE</scope>
    <source>
        <strain evidence="2">SMH2532-1</strain>
    </source>
</reference>